<evidence type="ECO:0000313" key="5">
    <source>
        <dbReference type="Proteomes" id="UP000016801"/>
    </source>
</evidence>
<accession>M1VUJ1</accession>
<dbReference type="InterPro" id="IPR043171">
    <property type="entry name" value="Ap4A_phos1/2-like"/>
</dbReference>
<dbReference type="InterPro" id="IPR045759">
    <property type="entry name" value="Ap4A_phos1/2_N"/>
</dbReference>
<reference evidence="4 5" key="1">
    <citation type="journal article" date="2013" name="PLoS Genet.">
        <title>Plant-symbiotic fungi as chemical engineers: Multi-genome analysis of the Clavicipitaceae reveals dynamics of alkaloid loci.</title>
        <authorList>
            <person name="Schardl C.L."/>
            <person name="Young C.A."/>
            <person name="Hesse U."/>
            <person name="Amyotte S.G."/>
            <person name="Andreeva K."/>
            <person name="Calie P.J."/>
            <person name="Fleetwood D.J."/>
            <person name="Haws D.C."/>
            <person name="Moore N."/>
            <person name="Oeser B."/>
            <person name="Panaccione D.G."/>
            <person name="Schweri K.K."/>
            <person name="Voisey C.R."/>
            <person name="Farman M.L."/>
            <person name="Jaromczyk J.W."/>
            <person name="Roe B.A."/>
            <person name="O'Sullivan D.M."/>
            <person name="Scott B."/>
            <person name="Tudzynski P."/>
            <person name="An Z."/>
            <person name="Arnaoudova E.G."/>
            <person name="Bullock C.T."/>
            <person name="Charlton N.D."/>
            <person name="Chen L."/>
            <person name="Cox M."/>
            <person name="Dinkins R.D."/>
            <person name="Florea S."/>
            <person name="Glenn A.E."/>
            <person name="Gordon A."/>
            <person name="Gueldener U."/>
            <person name="Harris D.R."/>
            <person name="Hollin W."/>
            <person name="Jaromczyk J."/>
            <person name="Johnson R.D."/>
            <person name="Khan A.K."/>
            <person name="Leistner E."/>
            <person name="Leuchtmann A."/>
            <person name="Li C."/>
            <person name="Liu J."/>
            <person name="Liu J."/>
            <person name="Liu M."/>
            <person name="Mace W."/>
            <person name="Machado C."/>
            <person name="Nagabhyru P."/>
            <person name="Pan J."/>
            <person name="Schmid J."/>
            <person name="Sugawara K."/>
            <person name="Steiner U."/>
            <person name="Takach J.E."/>
            <person name="Tanaka E."/>
            <person name="Webb J.S."/>
            <person name="Wilson E.V."/>
            <person name="Wiseman J.L."/>
            <person name="Yoshida R."/>
            <person name="Zeng Z."/>
        </authorList>
    </citation>
    <scope>NUCLEOTIDE SEQUENCE [LARGE SCALE GENOMIC DNA]</scope>
    <source>
        <strain evidence="4 5">20.1</strain>
    </source>
</reference>
<dbReference type="EMBL" id="CAGA01000006">
    <property type="protein sequence ID" value="CCE27862.1"/>
    <property type="molecule type" value="Genomic_DNA"/>
</dbReference>
<dbReference type="PANTHER" id="PTHR38420:SF3">
    <property type="entry name" value="5',5'''-P-1,P-4-TETRAPHOSPHATE PHOSPHORYLASE 2"/>
    <property type="match status" value="1"/>
</dbReference>
<feature type="domain" description="Ap4A phosphorylase 1/2 N-terminal" evidence="3">
    <location>
        <begin position="7"/>
        <end position="184"/>
    </location>
</feature>
<dbReference type="STRING" id="1111077.M1VUJ1"/>
<dbReference type="Gene3D" id="3.30.428.70">
    <property type="match status" value="1"/>
</dbReference>
<evidence type="ECO:0000259" key="2">
    <source>
        <dbReference type="Pfam" id="PF09830"/>
    </source>
</evidence>
<dbReference type="AlphaFoldDB" id="M1VUJ1"/>
<evidence type="ECO:0000256" key="1">
    <source>
        <dbReference type="SAM" id="MobiDB-lite"/>
    </source>
</evidence>
<organism evidence="4 5">
    <name type="scientific">Claviceps purpurea (strain 20.1)</name>
    <name type="common">Ergot fungus</name>
    <name type="synonym">Sphacelia segetum</name>
    <dbReference type="NCBI Taxonomy" id="1111077"/>
    <lineage>
        <taxon>Eukaryota</taxon>
        <taxon>Fungi</taxon>
        <taxon>Dikarya</taxon>
        <taxon>Ascomycota</taxon>
        <taxon>Pezizomycotina</taxon>
        <taxon>Sordariomycetes</taxon>
        <taxon>Hypocreomycetidae</taxon>
        <taxon>Hypocreales</taxon>
        <taxon>Clavicipitaceae</taxon>
        <taxon>Claviceps</taxon>
    </lineage>
</organism>
<dbReference type="eggNOG" id="KOG3750">
    <property type="taxonomic scope" value="Eukaryota"/>
</dbReference>
<dbReference type="GO" id="GO:0003877">
    <property type="term" value="F:ATP:ADP adenylyltransferase activity"/>
    <property type="evidence" value="ECO:0007669"/>
    <property type="project" value="InterPro"/>
</dbReference>
<dbReference type="InterPro" id="IPR009163">
    <property type="entry name" value="Ap4A_phos1/2"/>
</dbReference>
<evidence type="ECO:0000313" key="4">
    <source>
        <dbReference type="EMBL" id="CCE27862.1"/>
    </source>
</evidence>
<dbReference type="VEuPathDB" id="FungiDB:CPUR_01336"/>
<dbReference type="Proteomes" id="UP000016801">
    <property type="component" value="Unassembled WGS sequence"/>
</dbReference>
<gene>
    <name evidence="4" type="ORF">CPUR_01336</name>
</gene>
<feature type="compositionally biased region" description="Low complexity" evidence="1">
    <location>
        <begin position="62"/>
        <end position="75"/>
    </location>
</feature>
<dbReference type="PhylomeDB" id="M1VUJ1"/>
<dbReference type="GO" id="GO:0009117">
    <property type="term" value="P:nucleotide metabolic process"/>
    <property type="evidence" value="ECO:0007669"/>
    <property type="project" value="InterPro"/>
</dbReference>
<dbReference type="HOGENOM" id="CLU_049915_2_1_1"/>
<keyword evidence="5" id="KW-1185">Reference proteome</keyword>
<dbReference type="InterPro" id="IPR019200">
    <property type="entry name" value="ATP_adenylylTrfase_C"/>
</dbReference>
<proteinExistence type="predicted"/>
<dbReference type="OrthoDB" id="10267950at2759"/>
<dbReference type="Pfam" id="PF09830">
    <property type="entry name" value="ATP_transf"/>
    <property type="match status" value="1"/>
</dbReference>
<dbReference type="GO" id="GO:0005524">
    <property type="term" value="F:ATP binding"/>
    <property type="evidence" value="ECO:0007669"/>
    <property type="project" value="InterPro"/>
</dbReference>
<feature type="domain" description="ATP adenylyltransferase C-terminal" evidence="2">
    <location>
        <begin position="207"/>
        <end position="365"/>
    </location>
</feature>
<evidence type="ECO:0000259" key="3">
    <source>
        <dbReference type="Pfam" id="PF19327"/>
    </source>
</evidence>
<name>M1VUJ1_CLAP2</name>
<dbReference type="InterPro" id="IPR036265">
    <property type="entry name" value="HIT-like_sf"/>
</dbReference>
<sequence length="367" mass="40026">MPSQPLQPPAHLRELVQARFAKALAVGDLHYYATQATLLRVGQAHFQLRFSPALAKKSAGKSQPSSSSPPSHSQSIVDPFAHPSPSLFLSDIGDAHYIVLNKFAVVSGHFILATRAFRPQNHVLEEADLEATMACIKAYGQHQGQLKEAGHEHDGLFAFFNSGEHSGASQPHRHLQFLPVDQMREGLESEYSSWRVLASQGPEAEKQLPFRVFSEEIRLDMAASEVHEVYLRLYRRACQAVRLIQIEEKDNQNVNDEKNDAGRIDASSVVDGGIDAAGAGVDDVPEEGPALISYNLGLTSTRMVLCPRLAEGGPVLDQDGHEVGRLSLNGTLLAGTALVKNAVEWDTLRGQPSGLVDVLRRIGIPKD</sequence>
<comment type="caution">
    <text evidence="4">The sequence shown here is derived from an EMBL/GenBank/DDBJ whole genome shotgun (WGS) entry which is preliminary data.</text>
</comment>
<dbReference type="PANTHER" id="PTHR38420">
    <property type="entry name" value="AP-4-A PHOSPHORYLASE II"/>
    <property type="match status" value="1"/>
</dbReference>
<protein>
    <submittedName>
        <fullName evidence="4">Uncharacterized protein</fullName>
    </submittedName>
</protein>
<feature type="region of interest" description="Disordered" evidence="1">
    <location>
        <begin position="57"/>
        <end position="77"/>
    </location>
</feature>
<dbReference type="Pfam" id="PF19327">
    <property type="entry name" value="Ap4A_phos_N"/>
    <property type="match status" value="1"/>
</dbReference>
<dbReference type="SUPFAM" id="SSF54197">
    <property type="entry name" value="HIT-like"/>
    <property type="match status" value="1"/>
</dbReference>